<evidence type="ECO:0000256" key="1">
    <source>
        <dbReference type="SAM" id="MobiDB-lite"/>
    </source>
</evidence>
<sequence>MREQQYLHRKLEELEGRSPHVNQLENLFTNPKAENNLVAAPSRQENGLAALEMTANIFKPITQGMLRLEHSLSYSDSDIQGRHAAHAHAMAQLYKEPKQANTEHRNSPNSSRSSSPKPDVALLKEQISTRISKALDITPL</sequence>
<feature type="region of interest" description="Disordered" evidence="1">
    <location>
        <begin position="82"/>
        <end position="119"/>
    </location>
</feature>
<organism evidence="2 3">
    <name type="scientific">Batillaria attramentaria</name>
    <dbReference type="NCBI Taxonomy" id="370345"/>
    <lineage>
        <taxon>Eukaryota</taxon>
        <taxon>Metazoa</taxon>
        <taxon>Spiralia</taxon>
        <taxon>Lophotrochozoa</taxon>
        <taxon>Mollusca</taxon>
        <taxon>Gastropoda</taxon>
        <taxon>Caenogastropoda</taxon>
        <taxon>Sorbeoconcha</taxon>
        <taxon>Cerithioidea</taxon>
        <taxon>Batillariidae</taxon>
        <taxon>Batillaria</taxon>
    </lineage>
</organism>
<dbReference type="EMBL" id="JACVVK020000300">
    <property type="protein sequence ID" value="KAK7479569.1"/>
    <property type="molecule type" value="Genomic_DNA"/>
</dbReference>
<dbReference type="Proteomes" id="UP001519460">
    <property type="component" value="Unassembled WGS sequence"/>
</dbReference>
<feature type="compositionally biased region" description="Low complexity" evidence="1">
    <location>
        <begin position="107"/>
        <end position="116"/>
    </location>
</feature>
<name>A0ABD0JWX4_9CAEN</name>
<protein>
    <submittedName>
        <fullName evidence="2">Uncharacterized protein</fullName>
    </submittedName>
</protein>
<feature type="compositionally biased region" description="Basic and acidic residues" evidence="1">
    <location>
        <begin position="95"/>
        <end position="106"/>
    </location>
</feature>
<dbReference type="AlphaFoldDB" id="A0ABD0JWX4"/>
<comment type="caution">
    <text evidence="2">The sequence shown here is derived from an EMBL/GenBank/DDBJ whole genome shotgun (WGS) entry which is preliminary data.</text>
</comment>
<proteinExistence type="predicted"/>
<keyword evidence="3" id="KW-1185">Reference proteome</keyword>
<evidence type="ECO:0000313" key="2">
    <source>
        <dbReference type="EMBL" id="KAK7479569.1"/>
    </source>
</evidence>
<accession>A0ABD0JWX4</accession>
<gene>
    <name evidence="2" type="ORF">BaRGS_00029206</name>
</gene>
<evidence type="ECO:0000313" key="3">
    <source>
        <dbReference type="Proteomes" id="UP001519460"/>
    </source>
</evidence>
<reference evidence="2 3" key="1">
    <citation type="journal article" date="2023" name="Sci. Data">
        <title>Genome assembly of the Korean intertidal mud-creeper Batillaria attramentaria.</title>
        <authorList>
            <person name="Patra A.K."/>
            <person name="Ho P.T."/>
            <person name="Jun S."/>
            <person name="Lee S.J."/>
            <person name="Kim Y."/>
            <person name="Won Y.J."/>
        </authorList>
    </citation>
    <scope>NUCLEOTIDE SEQUENCE [LARGE SCALE GENOMIC DNA]</scope>
    <source>
        <strain evidence="2">Wonlab-2016</strain>
    </source>
</reference>